<evidence type="ECO:0000256" key="4">
    <source>
        <dbReference type="ARBA" id="ARBA00022617"/>
    </source>
</evidence>
<dbReference type="GO" id="GO:0016020">
    <property type="term" value="C:membrane"/>
    <property type="evidence" value="ECO:0007669"/>
    <property type="project" value="UniProtKB-SubCell"/>
</dbReference>
<organism evidence="12 13">
    <name type="scientific">Moniliophthora roreri</name>
    <name type="common">Frosty pod rot fungus</name>
    <name type="synonym">Monilia roreri</name>
    <dbReference type="NCBI Taxonomy" id="221103"/>
    <lineage>
        <taxon>Eukaryota</taxon>
        <taxon>Fungi</taxon>
        <taxon>Dikarya</taxon>
        <taxon>Basidiomycota</taxon>
        <taxon>Agaricomycotina</taxon>
        <taxon>Agaricomycetes</taxon>
        <taxon>Agaricomycetidae</taxon>
        <taxon>Agaricales</taxon>
        <taxon>Marasmiineae</taxon>
        <taxon>Marasmiaceae</taxon>
        <taxon>Moniliophthora</taxon>
    </lineage>
</organism>
<dbReference type="Proteomes" id="UP000054988">
    <property type="component" value="Unassembled WGS sequence"/>
</dbReference>
<dbReference type="PANTHER" id="PTHR46300:SF2">
    <property type="entry name" value="CYTOCHROME P450 MONOOXYGENASE ALNH-RELATED"/>
    <property type="match status" value="1"/>
</dbReference>
<keyword evidence="7" id="KW-1133">Transmembrane helix</keyword>
<evidence type="ECO:0000256" key="7">
    <source>
        <dbReference type="ARBA" id="ARBA00022989"/>
    </source>
</evidence>
<dbReference type="PANTHER" id="PTHR46300">
    <property type="entry name" value="P450, PUTATIVE (EUROFUNG)-RELATED-RELATED"/>
    <property type="match status" value="1"/>
</dbReference>
<keyword evidence="6" id="KW-0479">Metal-binding</keyword>
<comment type="similarity">
    <text evidence="3">Belongs to the cytochrome P450 family.</text>
</comment>
<gene>
    <name evidence="12" type="ORF">WG66_17590</name>
</gene>
<protein>
    <recommendedName>
        <fullName evidence="14">Cytochrome p450</fullName>
    </recommendedName>
</protein>
<dbReference type="Gene3D" id="1.10.630.10">
    <property type="entry name" value="Cytochrome P450"/>
    <property type="match status" value="1"/>
</dbReference>
<dbReference type="GO" id="GO:0020037">
    <property type="term" value="F:heme binding"/>
    <property type="evidence" value="ECO:0007669"/>
    <property type="project" value="InterPro"/>
</dbReference>
<proteinExistence type="inferred from homology"/>
<name>A0A0W0F0M5_MONRR</name>
<dbReference type="GO" id="GO:0016705">
    <property type="term" value="F:oxidoreductase activity, acting on paired donors, with incorporation or reduction of molecular oxygen"/>
    <property type="evidence" value="ECO:0007669"/>
    <property type="project" value="InterPro"/>
</dbReference>
<comment type="subcellular location">
    <subcellularLocation>
        <location evidence="2">Membrane</location>
        <topology evidence="2">Single-pass membrane protein</topology>
    </subcellularLocation>
</comment>
<evidence type="ECO:0000256" key="8">
    <source>
        <dbReference type="ARBA" id="ARBA00023002"/>
    </source>
</evidence>
<evidence type="ECO:0000256" key="6">
    <source>
        <dbReference type="ARBA" id="ARBA00022723"/>
    </source>
</evidence>
<dbReference type="GO" id="GO:0005506">
    <property type="term" value="F:iron ion binding"/>
    <property type="evidence" value="ECO:0007669"/>
    <property type="project" value="InterPro"/>
</dbReference>
<evidence type="ECO:0000256" key="3">
    <source>
        <dbReference type="ARBA" id="ARBA00010617"/>
    </source>
</evidence>
<dbReference type="AlphaFoldDB" id="A0A0W0F0M5"/>
<evidence type="ECO:0000256" key="2">
    <source>
        <dbReference type="ARBA" id="ARBA00004167"/>
    </source>
</evidence>
<dbReference type="Pfam" id="PF00067">
    <property type="entry name" value="p450"/>
    <property type="match status" value="1"/>
</dbReference>
<evidence type="ECO:0000256" key="9">
    <source>
        <dbReference type="ARBA" id="ARBA00023004"/>
    </source>
</evidence>
<dbReference type="InterPro" id="IPR036396">
    <property type="entry name" value="Cyt_P450_sf"/>
</dbReference>
<evidence type="ECO:0000313" key="12">
    <source>
        <dbReference type="EMBL" id="KTB29848.1"/>
    </source>
</evidence>
<dbReference type="GO" id="GO:0004497">
    <property type="term" value="F:monooxygenase activity"/>
    <property type="evidence" value="ECO:0007669"/>
    <property type="project" value="UniProtKB-KW"/>
</dbReference>
<keyword evidence="11" id="KW-0472">Membrane</keyword>
<keyword evidence="10" id="KW-0503">Monooxygenase</keyword>
<keyword evidence="8" id="KW-0560">Oxidoreductase</keyword>
<evidence type="ECO:0008006" key="14">
    <source>
        <dbReference type="Google" id="ProtNLM"/>
    </source>
</evidence>
<evidence type="ECO:0000256" key="5">
    <source>
        <dbReference type="ARBA" id="ARBA00022692"/>
    </source>
</evidence>
<evidence type="ECO:0000256" key="11">
    <source>
        <dbReference type="ARBA" id="ARBA00023136"/>
    </source>
</evidence>
<accession>A0A0W0F0M5</accession>
<keyword evidence="9" id="KW-0408">Iron</keyword>
<dbReference type="InterPro" id="IPR001128">
    <property type="entry name" value="Cyt_P450"/>
</dbReference>
<sequence length="124" mass="13973">MESLLPLDVIASALAIYLLAQILRRKPRLPPGPPGYPIIGNIFDIPQNEGWIVYKDMSRIYDSEILHFNMAGTSVIVVNSFDIARELFEKRSSIYSDRPRFPMMNELYATGQWEDSGLATHGGS</sequence>
<evidence type="ECO:0000256" key="10">
    <source>
        <dbReference type="ARBA" id="ARBA00023033"/>
    </source>
</evidence>
<dbReference type="InterPro" id="IPR050364">
    <property type="entry name" value="Cytochrome_P450_fung"/>
</dbReference>
<keyword evidence="5" id="KW-0812">Transmembrane</keyword>
<evidence type="ECO:0000313" key="13">
    <source>
        <dbReference type="Proteomes" id="UP000054988"/>
    </source>
</evidence>
<reference evidence="12 13" key="1">
    <citation type="submission" date="2015-12" db="EMBL/GenBank/DDBJ databases">
        <title>Draft genome sequence of Moniliophthora roreri, the causal agent of frosty pod rot of cacao.</title>
        <authorList>
            <person name="Aime M.C."/>
            <person name="Diaz-Valderrama J.R."/>
            <person name="Kijpornyongpan T."/>
            <person name="Phillips-Mora W."/>
        </authorList>
    </citation>
    <scope>NUCLEOTIDE SEQUENCE [LARGE SCALE GENOMIC DNA]</scope>
    <source>
        <strain evidence="12 13">MCA 2952</strain>
    </source>
</reference>
<keyword evidence="4" id="KW-0349">Heme</keyword>
<comment type="caution">
    <text evidence="12">The sequence shown here is derived from an EMBL/GenBank/DDBJ whole genome shotgun (WGS) entry which is preliminary data.</text>
</comment>
<evidence type="ECO:0000256" key="1">
    <source>
        <dbReference type="ARBA" id="ARBA00001971"/>
    </source>
</evidence>
<dbReference type="SUPFAM" id="SSF48264">
    <property type="entry name" value="Cytochrome P450"/>
    <property type="match status" value="1"/>
</dbReference>
<comment type="cofactor">
    <cofactor evidence="1">
        <name>heme</name>
        <dbReference type="ChEBI" id="CHEBI:30413"/>
    </cofactor>
</comment>
<dbReference type="EMBL" id="LATX01002409">
    <property type="protein sequence ID" value="KTB29848.1"/>
    <property type="molecule type" value="Genomic_DNA"/>
</dbReference>